<feature type="domain" description="HTH arsR-type" evidence="4">
    <location>
        <begin position="6"/>
        <end position="102"/>
    </location>
</feature>
<dbReference type="RefSeq" id="WP_271323021.1">
    <property type="nucleotide sequence ID" value="NZ_JAAGKO020000025.1"/>
</dbReference>
<evidence type="ECO:0000313" key="5">
    <source>
        <dbReference type="EMBL" id="MDI5964608.1"/>
    </source>
</evidence>
<dbReference type="InterPro" id="IPR011991">
    <property type="entry name" value="ArsR-like_HTH"/>
</dbReference>
<dbReference type="InterPro" id="IPR051081">
    <property type="entry name" value="HTH_MetalResp_TranReg"/>
</dbReference>
<name>A0ABT6W4K9_9ACTN</name>
<keyword evidence="2" id="KW-0238">DNA-binding</keyword>
<dbReference type="EMBL" id="JAAGKO020000025">
    <property type="protein sequence ID" value="MDI5964608.1"/>
    <property type="molecule type" value="Genomic_DNA"/>
</dbReference>
<dbReference type="Gene3D" id="1.10.10.10">
    <property type="entry name" value="Winged helix-like DNA-binding domain superfamily/Winged helix DNA-binding domain"/>
    <property type="match status" value="1"/>
</dbReference>
<evidence type="ECO:0000256" key="1">
    <source>
        <dbReference type="ARBA" id="ARBA00023015"/>
    </source>
</evidence>
<dbReference type="SUPFAM" id="SSF46785">
    <property type="entry name" value="Winged helix' DNA-binding domain"/>
    <property type="match status" value="1"/>
</dbReference>
<gene>
    <name evidence="5" type="ORF">POF43_018065</name>
</gene>
<proteinExistence type="predicted"/>
<dbReference type="PRINTS" id="PR00778">
    <property type="entry name" value="HTHARSR"/>
</dbReference>
<evidence type="ECO:0000313" key="6">
    <source>
        <dbReference type="Proteomes" id="UP001156398"/>
    </source>
</evidence>
<keyword evidence="1" id="KW-0805">Transcription regulation</keyword>
<dbReference type="Proteomes" id="UP001156398">
    <property type="component" value="Unassembled WGS sequence"/>
</dbReference>
<evidence type="ECO:0000256" key="3">
    <source>
        <dbReference type="ARBA" id="ARBA00023163"/>
    </source>
</evidence>
<organism evidence="5 6">
    <name type="scientific">Streptantibioticus silvisoli</name>
    <dbReference type="NCBI Taxonomy" id="2705255"/>
    <lineage>
        <taxon>Bacteria</taxon>
        <taxon>Bacillati</taxon>
        <taxon>Actinomycetota</taxon>
        <taxon>Actinomycetes</taxon>
        <taxon>Kitasatosporales</taxon>
        <taxon>Streptomycetaceae</taxon>
        <taxon>Streptantibioticus</taxon>
    </lineage>
</organism>
<keyword evidence="6" id="KW-1185">Reference proteome</keyword>
<reference evidence="5 6" key="1">
    <citation type="submission" date="2023-05" db="EMBL/GenBank/DDBJ databases">
        <title>Streptantibioticus silvisoli sp. nov., acidotolerant actinomycetes 1 from pine litter.</title>
        <authorList>
            <person name="Swiecimska M."/>
            <person name="Golinska P."/>
            <person name="Sangal V."/>
            <person name="Wachnowicz B."/>
            <person name="Goodfellow M."/>
        </authorList>
    </citation>
    <scope>NUCLEOTIDE SEQUENCE [LARGE SCALE GENOMIC DNA]</scope>
    <source>
        <strain evidence="5 6">SL54</strain>
    </source>
</reference>
<comment type="caution">
    <text evidence="5">The sequence shown here is derived from an EMBL/GenBank/DDBJ whole genome shotgun (WGS) entry which is preliminary data.</text>
</comment>
<dbReference type="SMART" id="SM00418">
    <property type="entry name" value="HTH_ARSR"/>
    <property type="match status" value="1"/>
</dbReference>
<evidence type="ECO:0000259" key="4">
    <source>
        <dbReference type="PROSITE" id="PS50987"/>
    </source>
</evidence>
<dbReference type="InterPro" id="IPR001845">
    <property type="entry name" value="HTH_ArsR_DNA-bd_dom"/>
</dbReference>
<sequence>MRTPLHPPIEDVGLAGVLSALGDPVRLRIVRVLADGEEHLRPDFDVPVGQSTLSHHMKTLRDAGVVLSRPEGTRCFVSLRPELEQRFPGLVAAVLRNLEGATGPAADH</sequence>
<dbReference type="PROSITE" id="PS50987">
    <property type="entry name" value="HTH_ARSR_2"/>
    <property type="match status" value="1"/>
</dbReference>
<dbReference type="PANTHER" id="PTHR33154">
    <property type="entry name" value="TRANSCRIPTIONAL REGULATOR, ARSR FAMILY"/>
    <property type="match status" value="1"/>
</dbReference>
<dbReference type="InterPro" id="IPR036390">
    <property type="entry name" value="WH_DNA-bd_sf"/>
</dbReference>
<dbReference type="Pfam" id="PF12840">
    <property type="entry name" value="HTH_20"/>
    <property type="match status" value="1"/>
</dbReference>
<protein>
    <submittedName>
        <fullName evidence="5">Metalloregulator ArsR/SmtB family transcription factor</fullName>
    </submittedName>
</protein>
<dbReference type="PANTHER" id="PTHR33154:SF12">
    <property type="entry name" value="TRANSCRIPTIONAL REGULATORY PROTEIN"/>
    <property type="match status" value="1"/>
</dbReference>
<accession>A0ABT6W4K9</accession>
<evidence type="ECO:0000256" key="2">
    <source>
        <dbReference type="ARBA" id="ARBA00023125"/>
    </source>
</evidence>
<dbReference type="CDD" id="cd00090">
    <property type="entry name" value="HTH_ARSR"/>
    <property type="match status" value="1"/>
</dbReference>
<keyword evidence="3" id="KW-0804">Transcription</keyword>
<dbReference type="InterPro" id="IPR036388">
    <property type="entry name" value="WH-like_DNA-bd_sf"/>
</dbReference>